<dbReference type="AlphaFoldDB" id="A0A660SGM3"/>
<dbReference type="SUPFAM" id="SSF109604">
    <property type="entry name" value="HD-domain/PDEase-like"/>
    <property type="match status" value="1"/>
</dbReference>
<feature type="domain" description="Response regulatory" evidence="2">
    <location>
        <begin position="3"/>
        <end position="116"/>
    </location>
</feature>
<dbReference type="Gene3D" id="3.40.50.2300">
    <property type="match status" value="1"/>
</dbReference>
<dbReference type="EMBL" id="QNBE01000057">
    <property type="protein sequence ID" value="RKX69965.1"/>
    <property type="molecule type" value="Genomic_DNA"/>
</dbReference>
<proteinExistence type="predicted"/>
<dbReference type="PROSITE" id="PS51832">
    <property type="entry name" value="HD_GYP"/>
    <property type="match status" value="1"/>
</dbReference>
<feature type="modified residue" description="4-aspartylphosphate" evidence="1">
    <location>
        <position position="51"/>
    </location>
</feature>
<dbReference type="PANTHER" id="PTHR45228">
    <property type="entry name" value="CYCLIC DI-GMP PHOSPHODIESTERASE TM_0186-RELATED"/>
    <property type="match status" value="1"/>
</dbReference>
<dbReference type="Pfam" id="PF13487">
    <property type="entry name" value="HD_5"/>
    <property type="match status" value="1"/>
</dbReference>
<evidence type="ECO:0000256" key="1">
    <source>
        <dbReference type="PROSITE-ProRule" id="PRU00169"/>
    </source>
</evidence>
<dbReference type="PROSITE" id="PS51831">
    <property type="entry name" value="HD"/>
    <property type="match status" value="1"/>
</dbReference>
<sequence length="308" mass="34739">MAKILIVEDDIGERELMAEAVRLDGHEPIAVSTCAEAREYLNQDIDVVLLDLVLPDTTGLDFFHEVRDLLPEAVIIVVSGKKDQEVVVETLKAGAYEFLHKPISVEELNIIIARGLRYRVWEKKGYQSMVDSIRKIVDIIELRDRYVEGHAMGVAKAAVQLATAVGLQESEVAEIRIAALLHDLGKLGIPEEILNKDGPLTEMEMAEVRKHPQLGVEIMERFLTPLMREAILYHHERWDGSGYPEGLKGESIPLPARIIAIADVYHAMQSDRPWRKKIPKSKVLKFIEKGSGILFDPELVKVFLELNR</sequence>
<dbReference type="SMART" id="SM00471">
    <property type="entry name" value="HDc"/>
    <property type="match status" value="1"/>
</dbReference>
<dbReference type="GO" id="GO:0000160">
    <property type="term" value="P:phosphorelay signal transduction system"/>
    <property type="evidence" value="ECO:0007669"/>
    <property type="project" value="InterPro"/>
</dbReference>
<comment type="caution">
    <text evidence="5">The sequence shown here is derived from an EMBL/GenBank/DDBJ whole genome shotgun (WGS) entry which is preliminary data.</text>
</comment>
<protein>
    <recommendedName>
        <fullName evidence="7">Response regulator</fullName>
    </recommendedName>
</protein>
<dbReference type="Proteomes" id="UP000268469">
    <property type="component" value="Unassembled WGS sequence"/>
</dbReference>
<dbReference type="CDD" id="cd00077">
    <property type="entry name" value="HDc"/>
    <property type="match status" value="1"/>
</dbReference>
<evidence type="ECO:0000313" key="6">
    <source>
        <dbReference type="Proteomes" id="UP000268469"/>
    </source>
</evidence>
<evidence type="ECO:0000259" key="2">
    <source>
        <dbReference type="PROSITE" id="PS50110"/>
    </source>
</evidence>
<evidence type="ECO:0000259" key="3">
    <source>
        <dbReference type="PROSITE" id="PS51831"/>
    </source>
</evidence>
<dbReference type="InterPro" id="IPR003607">
    <property type="entry name" value="HD/PDEase_dom"/>
</dbReference>
<evidence type="ECO:0000313" key="5">
    <source>
        <dbReference type="EMBL" id="RKX69965.1"/>
    </source>
</evidence>
<feature type="domain" description="HD" evidence="3">
    <location>
        <begin position="147"/>
        <end position="268"/>
    </location>
</feature>
<accession>A0A660SGM3</accession>
<dbReference type="CDD" id="cd00156">
    <property type="entry name" value="REC"/>
    <property type="match status" value="1"/>
</dbReference>
<dbReference type="InterPro" id="IPR052020">
    <property type="entry name" value="Cyclic_di-GMP/3'3'-cGAMP_PDE"/>
</dbReference>
<feature type="domain" description="HD-GYP" evidence="4">
    <location>
        <begin position="125"/>
        <end position="308"/>
    </location>
</feature>
<dbReference type="Pfam" id="PF00072">
    <property type="entry name" value="Response_reg"/>
    <property type="match status" value="1"/>
</dbReference>
<evidence type="ECO:0008006" key="7">
    <source>
        <dbReference type="Google" id="ProtNLM"/>
    </source>
</evidence>
<dbReference type="Gene3D" id="1.10.3210.10">
    <property type="entry name" value="Hypothetical protein af1432"/>
    <property type="match status" value="1"/>
</dbReference>
<dbReference type="InterPro" id="IPR037522">
    <property type="entry name" value="HD_GYP_dom"/>
</dbReference>
<dbReference type="PANTHER" id="PTHR45228:SF1">
    <property type="entry name" value="CYCLIC DI-GMP PHOSPHODIESTERASE TM_0186"/>
    <property type="match status" value="1"/>
</dbReference>
<dbReference type="InterPro" id="IPR006674">
    <property type="entry name" value="HD_domain"/>
</dbReference>
<name>A0A660SGM3_UNCW3</name>
<keyword evidence="1" id="KW-0597">Phosphoprotein</keyword>
<dbReference type="InterPro" id="IPR001789">
    <property type="entry name" value="Sig_transdc_resp-reg_receiver"/>
</dbReference>
<dbReference type="SUPFAM" id="SSF52172">
    <property type="entry name" value="CheY-like"/>
    <property type="match status" value="1"/>
</dbReference>
<dbReference type="NCBIfam" id="TIGR00277">
    <property type="entry name" value="HDIG"/>
    <property type="match status" value="1"/>
</dbReference>
<dbReference type="PROSITE" id="PS50110">
    <property type="entry name" value="RESPONSE_REGULATORY"/>
    <property type="match status" value="1"/>
</dbReference>
<evidence type="ECO:0000259" key="4">
    <source>
        <dbReference type="PROSITE" id="PS51832"/>
    </source>
</evidence>
<dbReference type="InterPro" id="IPR011006">
    <property type="entry name" value="CheY-like_superfamily"/>
</dbReference>
<dbReference type="SMART" id="SM00448">
    <property type="entry name" value="REC"/>
    <property type="match status" value="1"/>
</dbReference>
<gene>
    <name evidence="5" type="ORF">DRP53_06485</name>
</gene>
<dbReference type="InterPro" id="IPR006675">
    <property type="entry name" value="HDIG_dom"/>
</dbReference>
<reference evidence="5 6" key="1">
    <citation type="submission" date="2018-06" db="EMBL/GenBank/DDBJ databases">
        <title>Extensive metabolic versatility and redundancy in microbially diverse, dynamic hydrothermal sediments.</title>
        <authorList>
            <person name="Dombrowski N."/>
            <person name="Teske A."/>
            <person name="Baker B.J."/>
        </authorList>
    </citation>
    <scope>NUCLEOTIDE SEQUENCE [LARGE SCALE GENOMIC DNA]</scope>
    <source>
        <strain evidence="5">B36_G15</strain>
    </source>
</reference>
<organism evidence="5 6">
    <name type="scientific">candidate division WOR-3 bacterium</name>
    <dbReference type="NCBI Taxonomy" id="2052148"/>
    <lineage>
        <taxon>Bacteria</taxon>
        <taxon>Bacteria division WOR-3</taxon>
    </lineage>
</organism>